<feature type="compositionally biased region" description="Basic and acidic residues" evidence="12">
    <location>
        <begin position="490"/>
        <end position="500"/>
    </location>
</feature>
<comment type="caution">
    <text evidence="15">The sequence shown here is derived from an EMBL/GenBank/DDBJ whole genome shotgun (WGS) entry which is preliminary data.</text>
</comment>
<dbReference type="Pfam" id="PF20258">
    <property type="entry name" value="tRNA_Me_trans_C"/>
    <property type="match status" value="1"/>
</dbReference>
<comment type="function">
    <text evidence="1">Catalyzes the 2-thiolation of uridine at the wobble position (U34) of mitochondrial tRNA(Lys), tRNA(Glu) and tRNA(Gln). Required for the formation of 5-taurinomethyl-2-thiouridine (tm5s2U) of mitochondrial tRNA(Lys), tRNA(Glu), and tRNA(Gln) at the wobble position. ATP is required to activate the C2 atom of the wobble base.</text>
</comment>
<evidence type="ECO:0000256" key="2">
    <source>
        <dbReference type="ARBA" id="ARBA00006191"/>
    </source>
</evidence>
<dbReference type="EMBL" id="BFEA01000540">
    <property type="protein sequence ID" value="GBG85929.1"/>
    <property type="molecule type" value="Genomic_DNA"/>
</dbReference>
<evidence type="ECO:0000259" key="13">
    <source>
        <dbReference type="Pfam" id="PF20258"/>
    </source>
</evidence>
<dbReference type="InterPro" id="IPR014729">
    <property type="entry name" value="Rossmann-like_a/b/a_fold"/>
</dbReference>
<feature type="compositionally biased region" description="Basic residues" evidence="12">
    <location>
        <begin position="448"/>
        <end position="458"/>
    </location>
</feature>
<reference evidence="15 16" key="1">
    <citation type="journal article" date="2018" name="Cell">
        <title>The Chara Genome: Secondary Complexity and Implications for Plant Terrestrialization.</title>
        <authorList>
            <person name="Nishiyama T."/>
            <person name="Sakayama H."/>
            <person name="Vries J.D."/>
            <person name="Buschmann H."/>
            <person name="Saint-Marcoux D."/>
            <person name="Ullrich K.K."/>
            <person name="Haas F.B."/>
            <person name="Vanderstraeten L."/>
            <person name="Becker D."/>
            <person name="Lang D."/>
            <person name="Vosolsobe S."/>
            <person name="Rombauts S."/>
            <person name="Wilhelmsson P.K.I."/>
            <person name="Janitza P."/>
            <person name="Kern R."/>
            <person name="Heyl A."/>
            <person name="Rumpler F."/>
            <person name="Villalobos L.I.A.C."/>
            <person name="Clay J.M."/>
            <person name="Skokan R."/>
            <person name="Toyoda A."/>
            <person name="Suzuki Y."/>
            <person name="Kagoshima H."/>
            <person name="Schijlen E."/>
            <person name="Tajeshwar N."/>
            <person name="Catarino B."/>
            <person name="Hetherington A.J."/>
            <person name="Saltykova A."/>
            <person name="Bonnot C."/>
            <person name="Breuninger H."/>
            <person name="Symeonidi A."/>
            <person name="Radhakrishnan G.V."/>
            <person name="Van Nieuwerburgh F."/>
            <person name="Deforce D."/>
            <person name="Chang C."/>
            <person name="Karol K.G."/>
            <person name="Hedrich R."/>
            <person name="Ulvskov P."/>
            <person name="Glockner G."/>
            <person name="Delwiche C.F."/>
            <person name="Petrasek J."/>
            <person name="Van de Peer Y."/>
            <person name="Friml J."/>
            <person name="Beilby M."/>
            <person name="Dolan L."/>
            <person name="Kohara Y."/>
            <person name="Sugano S."/>
            <person name="Fujiyama A."/>
            <person name="Delaux P.-M."/>
            <person name="Quint M."/>
            <person name="TheiBen G."/>
            <person name="Hagemann M."/>
            <person name="Harholt J."/>
            <person name="Dunand C."/>
            <person name="Zachgo S."/>
            <person name="Langdale J."/>
            <person name="Maumus F."/>
            <person name="Straeten D.V.D."/>
            <person name="Gould S.B."/>
            <person name="Rensing S.A."/>
        </authorList>
    </citation>
    <scope>NUCLEOTIDE SEQUENCE [LARGE SCALE GENOMIC DNA]</scope>
    <source>
        <strain evidence="15 16">S276</strain>
    </source>
</reference>
<dbReference type="InterPro" id="IPR046884">
    <property type="entry name" value="MnmA-like_central"/>
</dbReference>
<dbReference type="SUPFAM" id="SSF52402">
    <property type="entry name" value="Adenine nucleotide alpha hydrolases-like"/>
    <property type="match status" value="1"/>
</dbReference>
<dbReference type="PANTHER" id="PTHR43052">
    <property type="match status" value="1"/>
</dbReference>
<dbReference type="Gene3D" id="2.30.30.280">
    <property type="entry name" value="Adenine nucleotide alpha hydrolases-like domains"/>
    <property type="match status" value="1"/>
</dbReference>
<dbReference type="GO" id="GO:0008033">
    <property type="term" value="P:tRNA processing"/>
    <property type="evidence" value="ECO:0007669"/>
    <property type="project" value="UniProtKB-KW"/>
</dbReference>
<dbReference type="Gene3D" id="3.40.50.620">
    <property type="entry name" value="HUPs"/>
    <property type="match status" value="1"/>
</dbReference>
<organism evidence="15 16">
    <name type="scientific">Chara braunii</name>
    <name type="common">Braun's stonewort</name>
    <dbReference type="NCBI Taxonomy" id="69332"/>
    <lineage>
        <taxon>Eukaryota</taxon>
        <taxon>Viridiplantae</taxon>
        <taxon>Streptophyta</taxon>
        <taxon>Charophyceae</taxon>
        <taxon>Charales</taxon>
        <taxon>Characeae</taxon>
        <taxon>Chara</taxon>
    </lineage>
</organism>
<comment type="similarity">
    <text evidence="2">Belongs to the MnmA/TRMU family.</text>
</comment>
<evidence type="ECO:0000256" key="10">
    <source>
        <dbReference type="ARBA" id="ARBA00023157"/>
    </source>
</evidence>
<dbReference type="EC" id="2.8.1.14" evidence="3"/>
<dbReference type="InterPro" id="IPR023382">
    <property type="entry name" value="MnmA-like_central_sf"/>
</dbReference>
<keyword evidence="6" id="KW-0819">tRNA processing</keyword>
<dbReference type="NCBIfam" id="TIGR00420">
    <property type="entry name" value="trmU"/>
    <property type="match status" value="1"/>
</dbReference>
<feature type="compositionally biased region" description="Low complexity" evidence="12">
    <location>
        <begin position="305"/>
        <end position="323"/>
    </location>
</feature>
<dbReference type="InterPro" id="IPR046885">
    <property type="entry name" value="MnmA-like_C"/>
</dbReference>
<feature type="domain" description="tRNA-specific 2-thiouridylase MnmA-like C-terminal" evidence="13">
    <location>
        <begin position="369"/>
        <end position="402"/>
    </location>
</feature>
<feature type="region of interest" description="Disordered" evidence="12">
    <location>
        <begin position="336"/>
        <end position="364"/>
    </location>
</feature>
<feature type="compositionally biased region" description="Basic and acidic residues" evidence="12">
    <location>
        <begin position="339"/>
        <end position="354"/>
    </location>
</feature>
<dbReference type="Proteomes" id="UP000265515">
    <property type="component" value="Unassembled WGS sequence"/>
</dbReference>
<evidence type="ECO:0000256" key="4">
    <source>
        <dbReference type="ARBA" id="ARBA00022555"/>
    </source>
</evidence>
<comment type="catalytic activity">
    <reaction evidence="11">
        <text>5-taurinomethyluridine(34) in tRNA + S-sulfanyl-L-cysteinyl-[protein] + AH2 + ATP = 5-taurinomethyl-2-thiouridine(34) in tRNA + L-cysteinyl-[protein] + A + AMP + diphosphate + H(+)</text>
        <dbReference type="Rhea" id="RHEA:47040"/>
        <dbReference type="Rhea" id="RHEA-COMP:10131"/>
        <dbReference type="Rhea" id="RHEA-COMP:11726"/>
        <dbReference type="Rhea" id="RHEA-COMP:11732"/>
        <dbReference type="Rhea" id="RHEA-COMP:11733"/>
        <dbReference type="ChEBI" id="CHEBI:13193"/>
        <dbReference type="ChEBI" id="CHEBI:15378"/>
        <dbReference type="ChEBI" id="CHEBI:17499"/>
        <dbReference type="ChEBI" id="CHEBI:29950"/>
        <dbReference type="ChEBI" id="CHEBI:30616"/>
        <dbReference type="ChEBI" id="CHEBI:33019"/>
        <dbReference type="ChEBI" id="CHEBI:61963"/>
        <dbReference type="ChEBI" id="CHEBI:87171"/>
        <dbReference type="ChEBI" id="CHEBI:87172"/>
        <dbReference type="ChEBI" id="CHEBI:456215"/>
        <dbReference type="EC" id="2.8.1.14"/>
    </reaction>
</comment>
<evidence type="ECO:0000256" key="1">
    <source>
        <dbReference type="ARBA" id="ARBA00003986"/>
    </source>
</evidence>
<sequence length="517" mass="56705">MLYRQAGVELRVVHLTDAYWDKVVSHCVAEIKAGRTPNPDVLCNSRIKFGAFYDHISFHEFDRVASGHYARVIRETTPAAPGNDLPSTQLQLTLSADEVKDQTYFLSHLTQEQLTRVMFPLGRLTKAQVRKVAEHLKLPNCGRKDSQGICFLGKVKFAEFIAQHLGECTGRIIEAETGLVLGLHQGFWFHTIGQRQGLGLSGGPWYVVAKDPTHNVVFVSRDYYSEDKRRRAFRAGDLNWIGRLPRPAESLRCKVRHGPKFHDCTIKFVETRTENKERGRAVGSTDKVPISSCAPTTVQGGGATAQGQQQLKGASGSPAGSAAEDSQLLLMSTRAPTFGKEEDGGGQSKEEKGEGGGQHRGGVWSGVGETVVVRLMQDDQGLAPGQFAAFYRQDVCVGSGVILETLGAEGARETTLVSETAMNVARSKEGVGSGKWIDKPLSGDWRAHRAKRKGKQKRPPSESNECNESDNLPQQSQRQGFPDNQQGRGDGSRHGIDRLRQSRSVPALQQESHEVPS</sequence>
<dbReference type="GO" id="GO:0000049">
    <property type="term" value="F:tRNA binding"/>
    <property type="evidence" value="ECO:0007669"/>
    <property type="project" value="UniProtKB-KW"/>
</dbReference>
<evidence type="ECO:0000313" key="15">
    <source>
        <dbReference type="EMBL" id="GBG85929.1"/>
    </source>
</evidence>
<evidence type="ECO:0000256" key="3">
    <source>
        <dbReference type="ARBA" id="ARBA00011953"/>
    </source>
</evidence>
<dbReference type="OrthoDB" id="3685at2759"/>
<dbReference type="Pfam" id="PF03054">
    <property type="entry name" value="tRNA_Me_trans"/>
    <property type="match status" value="1"/>
</dbReference>
<dbReference type="AlphaFoldDB" id="A0A388LUJ7"/>
<dbReference type="STRING" id="69332.A0A388LUJ7"/>
<feature type="compositionally biased region" description="Gly residues" evidence="12">
    <location>
        <begin position="355"/>
        <end position="364"/>
    </location>
</feature>
<evidence type="ECO:0000256" key="9">
    <source>
        <dbReference type="ARBA" id="ARBA00022884"/>
    </source>
</evidence>
<dbReference type="CDD" id="cd01998">
    <property type="entry name" value="MnmA_TRMU-like"/>
    <property type="match status" value="1"/>
</dbReference>
<keyword evidence="8" id="KW-0067">ATP-binding</keyword>
<feature type="region of interest" description="Disordered" evidence="12">
    <location>
        <begin position="427"/>
        <end position="517"/>
    </location>
</feature>
<dbReference type="InterPro" id="IPR004506">
    <property type="entry name" value="MnmA-like"/>
</dbReference>
<feature type="compositionally biased region" description="Polar residues" evidence="12">
    <location>
        <begin position="461"/>
        <end position="487"/>
    </location>
</feature>
<evidence type="ECO:0000256" key="5">
    <source>
        <dbReference type="ARBA" id="ARBA00022679"/>
    </source>
</evidence>
<proteinExistence type="inferred from homology"/>
<feature type="region of interest" description="Disordered" evidence="12">
    <location>
        <begin position="274"/>
        <end position="324"/>
    </location>
</feature>
<evidence type="ECO:0000256" key="7">
    <source>
        <dbReference type="ARBA" id="ARBA00022741"/>
    </source>
</evidence>
<keyword evidence="9" id="KW-0694">RNA-binding</keyword>
<keyword evidence="16" id="KW-1185">Reference proteome</keyword>
<evidence type="ECO:0000256" key="11">
    <source>
        <dbReference type="ARBA" id="ARBA00049564"/>
    </source>
</evidence>
<dbReference type="GO" id="GO:0005524">
    <property type="term" value="F:ATP binding"/>
    <property type="evidence" value="ECO:0007669"/>
    <property type="project" value="UniProtKB-KW"/>
</dbReference>
<accession>A0A388LUJ7</accession>
<gene>
    <name evidence="15" type="ORF">CBR_g40742</name>
</gene>
<protein>
    <recommendedName>
        <fullName evidence="3">tRNA-5-taurinomethyluridine 2-sulfurtransferase</fullName>
        <ecNumber evidence="3">2.8.1.14</ecNumber>
    </recommendedName>
</protein>
<dbReference type="GO" id="GO:0061708">
    <property type="term" value="F:tRNA-5-taurinomethyluridine 2-sulfurtransferase"/>
    <property type="evidence" value="ECO:0007669"/>
    <property type="project" value="UniProtKB-EC"/>
</dbReference>
<evidence type="ECO:0000256" key="12">
    <source>
        <dbReference type="SAM" id="MobiDB-lite"/>
    </source>
</evidence>
<feature type="domain" description="tRNA-specific 2-thiouridylase MnmA-like central" evidence="14">
    <location>
        <begin position="159"/>
        <end position="221"/>
    </location>
</feature>
<keyword evidence="10" id="KW-1015">Disulfide bond</keyword>
<evidence type="ECO:0000256" key="8">
    <source>
        <dbReference type="ARBA" id="ARBA00022840"/>
    </source>
</evidence>
<name>A0A388LUJ7_CHABU</name>
<dbReference type="Pfam" id="PF20259">
    <property type="entry name" value="tRNA_Me_trans_M"/>
    <property type="match status" value="1"/>
</dbReference>
<evidence type="ECO:0000256" key="6">
    <source>
        <dbReference type="ARBA" id="ARBA00022694"/>
    </source>
</evidence>
<keyword evidence="5" id="KW-0808">Transferase</keyword>
<dbReference type="InterPro" id="IPR051305">
    <property type="entry name" value="tRNA_2-thiouridylase_MnmA"/>
</dbReference>
<dbReference type="Gramene" id="GBG85929">
    <property type="protein sequence ID" value="GBG85929"/>
    <property type="gene ID" value="CBR_g40742"/>
</dbReference>
<dbReference type="Gene3D" id="2.40.30.10">
    <property type="entry name" value="Translation factors"/>
    <property type="match status" value="1"/>
</dbReference>
<keyword evidence="4" id="KW-0820">tRNA-binding</keyword>
<dbReference type="PANTHER" id="PTHR43052:SF1">
    <property type="entry name" value="TRNA-5-TAURINOMETHYLURIDINE 2-SULFURTRANSFERASE"/>
    <property type="match status" value="1"/>
</dbReference>
<evidence type="ECO:0000259" key="14">
    <source>
        <dbReference type="Pfam" id="PF20259"/>
    </source>
</evidence>
<keyword evidence="7" id="KW-0547">Nucleotide-binding</keyword>
<evidence type="ECO:0000313" key="16">
    <source>
        <dbReference type="Proteomes" id="UP000265515"/>
    </source>
</evidence>